<organism evidence="2 3">
    <name type="scientific">Ignelater luminosus</name>
    <name type="common">Cucubano</name>
    <name type="synonym">Pyrophorus luminosus</name>
    <dbReference type="NCBI Taxonomy" id="2038154"/>
    <lineage>
        <taxon>Eukaryota</taxon>
        <taxon>Metazoa</taxon>
        <taxon>Ecdysozoa</taxon>
        <taxon>Arthropoda</taxon>
        <taxon>Hexapoda</taxon>
        <taxon>Insecta</taxon>
        <taxon>Pterygota</taxon>
        <taxon>Neoptera</taxon>
        <taxon>Endopterygota</taxon>
        <taxon>Coleoptera</taxon>
        <taxon>Polyphaga</taxon>
        <taxon>Elateriformia</taxon>
        <taxon>Elateroidea</taxon>
        <taxon>Elateridae</taxon>
        <taxon>Agrypninae</taxon>
        <taxon>Pyrophorini</taxon>
        <taxon>Ignelater</taxon>
    </lineage>
</organism>
<accession>A0A8K0DE65</accession>
<feature type="transmembrane region" description="Helical" evidence="1">
    <location>
        <begin position="55"/>
        <end position="79"/>
    </location>
</feature>
<protein>
    <submittedName>
        <fullName evidence="2">Uncharacterized protein</fullName>
    </submittedName>
</protein>
<gene>
    <name evidence="2" type="ORF">ILUMI_04770</name>
</gene>
<feature type="transmembrane region" description="Helical" evidence="1">
    <location>
        <begin position="16"/>
        <end position="40"/>
    </location>
</feature>
<dbReference type="AlphaFoldDB" id="A0A8K0DE65"/>
<keyword evidence="3" id="KW-1185">Reference proteome</keyword>
<sequence>MLKVTHCFRCVDLKQGFLTFSIISLMFRVFIVLSICYYMISLLSVTHYKESQQIVYYFIFPILGSLLLWYLITIGLIGISIKGMMEARSGLLKPYFAVVIVELLGRAFFLILSFVFYPAFFNYMVLIIGICIDFYTGICLYSLFGKMKEYERCPTAVVYKDSEEPMQPLGQPSGGHGYPGPPTQNFYVGPYNAEGTLGGPARA</sequence>
<evidence type="ECO:0000313" key="2">
    <source>
        <dbReference type="EMBL" id="KAF2901417.1"/>
    </source>
</evidence>
<keyword evidence="1" id="KW-0472">Membrane</keyword>
<evidence type="ECO:0000256" key="1">
    <source>
        <dbReference type="SAM" id="Phobius"/>
    </source>
</evidence>
<reference evidence="2" key="1">
    <citation type="submission" date="2019-08" db="EMBL/GenBank/DDBJ databases">
        <title>The genome of the North American firefly Photinus pyralis.</title>
        <authorList>
            <consortium name="Photinus pyralis genome working group"/>
            <person name="Fallon T.R."/>
            <person name="Sander Lower S.E."/>
            <person name="Weng J.-K."/>
        </authorList>
    </citation>
    <scope>NUCLEOTIDE SEQUENCE</scope>
    <source>
        <strain evidence="2">TRF0915ILg1</strain>
        <tissue evidence="2">Whole body</tissue>
    </source>
</reference>
<keyword evidence="1" id="KW-1133">Transmembrane helix</keyword>
<evidence type="ECO:0000313" key="3">
    <source>
        <dbReference type="Proteomes" id="UP000801492"/>
    </source>
</evidence>
<feature type="transmembrane region" description="Helical" evidence="1">
    <location>
        <begin position="123"/>
        <end position="144"/>
    </location>
</feature>
<dbReference type="Proteomes" id="UP000801492">
    <property type="component" value="Unassembled WGS sequence"/>
</dbReference>
<proteinExistence type="predicted"/>
<keyword evidence="1" id="KW-0812">Transmembrane</keyword>
<name>A0A8K0DE65_IGNLU</name>
<comment type="caution">
    <text evidence="2">The sequence shown here is derived from an EMBL/GenBank/DDBJ whole genome shotgun (WGS) entry which is preliminary data.</text>
</comment>
<dbReference type="EMBL" id="VTPC01001654">
    <property type="protein sequence ID" value="KAF2901417.1"/>
    <property type="molecule type" value="Genomic_DNA"/>
</dbReference>
<feature type="transmembrane region" description="Helical" evidence="1">
    <location>
        <begin position="91"/>
        <end position="117"/>
    </location>
</feature>